<reference evidence="1 2" key="1">
    <citation type="journal article" date="2015" name="G3 (Bethesda)">
        <title>Insights into Ongoing Evolution of the Hexachlorocyclohexane Catabolic Pathway from Comparative Genomics of Ten Sphingomonadaceae Strains.</title>
        <authorList>
            <person name="Pearce S.L."/>
            <person name="Oakeshott J.G."/>
            <person name="Pandey G."/>
        </authorList>
    </citation>
    <scope>NUCLEOTIDE SEQUENCE [LARGE SCALE GENOMIC DNA]</scope>
    <source>
        <strain evidence="1 2">LL01</strain>
    </source>
</reference>
<organism evidence="1 2">
    <name type="scientific">Sphingobium cupriresistens LL01</name>
    <dbReference type="NCBI Taxonomy" id="1420583"/>
    <lineage>
        <taxon>Bacteria</taxon>
        <taxon>Pseudomonadati</taxon>
        <taxon>Pseudomonadota</taxon>
        <taxon>Alphaproteobacteria</taxon>
        <taxon>Sphingomonadales</taxon>
        <taxon>Sphingomonadaceae</taxon>
        <taxon>Sphingobium</taxon>
    </lineage>
</organism>
<gene>
    <name evidence="1" type="ORF">V473_21270</name>
</gene>
<protein>
    <recommendedName>
        <fullName evidence="3">Nucleotidyltransferase</fullName>
    </recommendedName>
</protein>
<evidence type="ECO:0000313" key="2">
    <source>
        <dbReference type="Proteomes" id="UP000052232"/>
    </source>
</evidence>
<dbReference type="PATRIC" id="fig|1420583.3.peg.4067"/>
<dbReference type="AlphaFoldDB" id="A0A0J7XL34"/>
<dbReference type="InterPro" id="IPR043519">
    <property type="entry name" value="NT_sf"/>
</dbReference>
<dbReference type="Proteomes" id="UP000052232">
    <property type="component" value="Unassembled WGS sequence"/>
</dbReference>
<evidence type="ECO:0008006" key="3">
    <source>
        <dbReference type="Google" id="ProtNLM"/>
    </source>
</evidence>
<evidence type="ECO:0000313" key="1">
    <source>
        <dbReference type="EMBL" id="KMS52387.1"/>
    </source>
</evidence>
<comment type="caution">
    <text evidence="1">The sequence shown here is derived from an EMBL/GenBank/DDBJ whole genome shotgun (WGS) entry which is preliminary data.</text>
</comment>
<keyword evidence="2" id="KW-1185">Reference proteome</keyword>
<accession>A0A0J7XL34</accession>
<dbReference type="EMBL" id="JACT01000006">
    <property type="protein sequence ID" value="KMS52387.1"/>
    <property type="molecule type" value="Genomic_DNA"/>
</dbReference>
<dbReference type="Gene3D" id="3.30.460.10">
    <property type="entry name" value="Beta Polymerase, domain 2"/>
    <property type="match status" value="1"/>
</dbReference>
<sequence>MVGIDEHLREVLARHRVDTGLFSPVRGVQPLIEPVIQTWGGPFIVDIRTSGSFAKGTAVHGGTDIDLFVSLTSTLTDTLQRISDTLFNAFLQAGYAPRRQNVSTGLTVNGWKVDVTPARRQDQYGNYHSLWSTKTGSWLQTNISEHIRVVSNSGRLDEIRLIKIWRNHFGIDWQSFYLELFVLDALRGARVGNVQENIVTVFRAITTSLANKRLVDPANTNNVVSNVLTADAKGAVIKSAQVALESPWNVVFQ</sequence>
<proteinExistence type="predicted"/>
<dbReference type="PROSITE" id="PS50152">
    <property type="entry name" value="25A_SYNTH_3"/>
    <property type="match status" value="1"/>
</dbReference>
<name>A0A0J7XL34_9SPHN</name>
<dbReference type="SUPFAM" id="SSF81301">
    <property type="entry name" value="Nucleotidyltransferase"/>
    <property type="match status" value="1"/>
</dbReference>